<evidence type="ECO:0000313" key="3">
    <source>
        <dbReference type="Proteomes" id="UP000607311"/>
    </source>
</evidence>
<comment type="caution">
    <text evidence="2">The sequence shown here is derived from an EMBL/GenBank/DDBJ whole genome shotgun (WGS) entry which is preliminary data.</text>
</comment>
<dbReference type="InterPro" id="IPR024559">
    <property type="entry name" value="DUF3846"/>
</dbReference>
<dbReference type="RefSeq" id="WP_093407878.1">
    <property type="nucleotide sequence ID" value="NZ_BOPD01000026.1"/>
</dbReference>
<evidence type="ECO:0000259" key="1">
    <source>
        <dbReference type="Pfam" id="PF12957"/>
    </source>
</evidence>
<dbReference type="Pfam" id="PF12957">
    <property type="entry name" value="DUF3846"/>
    <property type="match status" value="1"/>
</dbReference>
<protein>
    <recommendedName>
        <fullName evidence="1">DUF3846 domain-containing protein</fullName>
    </recommendedName>
</protein>
<proteinExistence type="predicted"/>
<reference evidence="2" key="1">
    <citation type="submission" date="2021-01" db="EMBL/GenBank/DDBJ databases">
        <title>Whole genome shotgun sequence of Verrucosispora sediminis NBRC 107745.</title>
        <authorList>
            <person name="Komaki H."/>
            <person name="Tamura T."/>
        </authorList>
    </citation>
    <scope>NUCLEOTIDE SEQUENCE</scope>
    <source>
        <strain evidence="2">NBRC 107745</strain>
    </source>
</reference>
<keyword evidence="3" id="KW-1185">Reference proteome</keyword>
<accession>A0A9W5UVI2</accession>
<evidence type="ECO:0000313" key="2">
    <source>
        <dbReference type="EMBL" id="GIJ35003.1"/>
    </source>
</evidence>
<dbReference type="AlphaFoldDB" id="A0A9W5UVI2"/>
<gene>
    <name evidence="2" type="ORF">Vse01_41510</name>
</gene>
<feature type="domain" description="DUF3846" evidence="1">
    <location>
        <begin position="21"/>
        <end position="110"/>
    </location>
</feature>
<dbReference type="Proteomes" id="UP000607311">
    <property type="component" value="Unassembled WGS sequence"/>
</dbReference>
<sequence>MARETFRYIVVADDGTSHEHHTRLRHSNVASLLRRTVGGWLTPIPISVPDLYAWGDEDGHPKALRPNPVARLLVARLGGGDLPLVGPVVVTGRRGTTAISLTTTQTDAVLTALTCCR</sequence>
<dbReference type="OrthoDB" id="3385798at2"/>
<organism evidence="2 3">
    <name type="scientific">Micromonospora sediminimaris</name>
    <dbReference type="NCBI Taxonomy" id="547162"/>
    <lineage>
        <taxon>Bacteria</taxon>
        <taxon>Bacillati</taxon>
        <taxon>Actinomycetota</taxon>
        <taxon>Actinomycetes</taxon>
        <taxon>Micromonosporales</taxon>
        <taxon>Micromonosporaceae</taxon>
        <taxon>Micromonospora</taxon>
    </lineage>
</organism>
<name>A0A9W5UVI2_9ACTN</name>
<dbReference type="EMBL" id="BOPD01000026">
    <property type="protein sequence ID" value="GIJ35003.1"/>
    <property type="molecule type" value="Genomic_DNA"/>
</dbReference>